<comment type="cofactor">
    <cofactor evidence="10">
        <name>Mg(2+)</name>
        <dbReference type="ChEBI" id="CHEBI:18420"/>
    </cofactor>
    <text evidence="10">Binds 2 divalent ions per subunit.</text>
</comment>
<dbReference type="HAMAP" id="MF_00086">
    <property type="entry name" value="S_AdoMet_synth1"/>
    <property type="match status" value="1"/>
</dbReference>
<feature type="binding site" evidence="10">
    <location>
        <position position="273"/>
    </location>
    <ligand>
        <name>L-methionine</name>
        <dbReference type="ChEBI" id="CHEBI:57844"/>
        <note>ligand shared between two neighboring subunits</note>
    </ligand>
</feature>
<dbReference type="InterPro" id="IPR022636">
    <property type="entry name" value="S-AdoMet_synthetase_sfam"/>
</dbReference>
<evidence type="ECO:0000259" key="15">
    <source>
        <dbReference type="Pfam" id="PF02773"/>
    </source>
</evidence>
<feature type="domain" description="S-adenosylmethionine synthetase C-terminal" evidence="15">
    <location>
        <begin position="267"/>
        <end position="405"/>
    </location>
</feature>
<feature type="domain" description="S-adenosylmethionine synthetase central" evidence="14">
    <location>
        <begin position="147"/>
        <end position="265"/>
    </location>
</feature>
<evidence type="ECO:0000256" key="5">
    <source>
        <dbReference type="ARBA" id="ARBA00022723"/>
    </source>
</evidence>
<organism evidence="16 17">
    <name type="scientific">Lactiplantibacillus paraplantarum</name>
    <dbReference type="NCBI Taxonomy" id="60520"/>
    <lineage>
        <taxon>Bacteria</taxon>
        <taxon>Bacillati</taxon>
        <taxon>Bacillota</taxon>
        <taxon>Bacilli</taxon>
        <taxon>Lactobacillales</taxon>
        <taxon>Lactobacillaceae</taxon>
        <taxon>Lactiplantibacillus</taxon>
    </lineage>
</organism>
<dbReference type="Gene3D" id="3.30.300.10">
    <property type="match status" value="3"/>
</dbReference>
<name>A0ABQ0NE13_9LACO</name>
<evidence type="ECO:0000256" key="11">
    <source>
        <dbReference type="RuleBase" id="RU000542"/>
    </source>
</evidence>
<feature type="binding site" description="in other chain" evidence="10">
    <location>
        <position position="80"/>
    </location>
    <ligand>
        <name>L-methionine</name>
        <dbReference type="ChEBI" id="CHEBI:57844"/>
        <note>ligand shared between two neighboring subunits</note>
    </ligand>
</feature>
<feature type="binding site" description="in other chain" evidence="10">
    <location>
        <begin position="279"/>
        <end position="280"/>
    </location>
    <ligand>
        <name>ATP</name>
        <dbReference type="ChEBI" id="CHEBI:30616"/>
        <note>ligand shared between two neighboring subunits</note>
    </ligand>
</feature>
<evidence type="ECO:0000313" key="17">
    <source>
        <dbReference type="Proteomes" id="UP000236162"/>
    </source>
</evidence>
<keyword evidence="6 10" id="KW-0547">Nucleotide-binding</keyword>
<keyword evidence="7 10" id="KW-0067">ATP-binding</keyword>
<evidence type="ECO:0000256" key="12">
    <source>
        <dbReference type="RuleBase" id="RU004462"/>
    </source>
</evidence>
<dbReference type="Pfam" id="PF02773">
    <property type="entry name" value="S-AdoMet_synt_C"/>
    <property type="match status" value="1"/>
</dbReference>
<keyword evidence="4 10" id="KW-0808">Transferase</keyword>
<evidence type="ECO:0000259" key="14">
    <source>
        <dbReference type="Pfam" id="PF02772"/>
    </source>
</evidence>
<dbReference type="PIRSF" id="PIRSF000497">
    <property type="entry name" value="MAT"/>
    <property type="match status" value="1"/>
</dbReference>
<evidence type="ECO:0000259" key="13">
    <source>
        <dbReference type="Pfam" id="PF00438"/>
    </source>
</evidence>
<accession>A0ABQ0NE13</accession>
<dbReference type="PROSITE" id="PS00377">
    <property type="entry name" value="ADOMET_SYNTHASE_2"/>
    <property type="match status" value="1"/>
</dbReference>
<feature type="binding site" evidence="10">
    <location>
        <position position="67"/>
    </location>
    <ligand>
        <name>K(+)</name>
        <dbReference type="ChEBI" id="CHEBI:29103"/>
    </ligand>
</feature>
<evidence type="ECO:0000256" key="3">
    <source>
        <dbReference type="ARBA" id="ARBA00022563"/>
    </source>
</evidence>
<gene>
    <name evidence="10 16" type="primary">metK</name>
    <name evidence="16" type="ORF">LPPLD21_02849</name>
</gene>
<evidence type="ECO:0000256" key="6">
    <source>
        <dbReference type="ARBA" id="ARBA00022741"/>
    </source>
</evidence>
<dbReference type="Pfam" id="PF00438">
    <property type="entry name" value="S-AdoMet_synt_N"/>
    <property type="match status" value="1"/>
</dbReference>
<dbReference type="InterPro" id="IPR022629">
    <property type="entry name" value="S-AdoMet_synt_central"/>
</dbReference>
<evidence type="ECO:0000256" key="9">
    <source>
        <dbReference type="ARBA" id="ARBA00022958"/>
    </source>
</evidence>
<dbReference type="InterPro" id="IPR022628">
    <property type="entry name" value="S-AdoMet_synt_N"/>
</dbReference>
<dbReference type="Proteomes" id="UP000236162">
    <property type="component" value="Unassembled WGS sequence"/>
</dbReference>
<keyword evidence="5 10" id="KW-0479">Metal-binding</keyword>
<feature type="binding site" evidence="10">
    <location>
        <position position="296"/>
    </location>
    <ligand>
        <name>ATP</name>
        <dbReference type="ChEBI" id="CHEBI:30616"/>
        <note>ligand shared between two neighboring subunits</note>
    </ligand>
</feature>
<evidence type="ECO:0000256" key="8">
    <source>
        <dbReference type="ARBA" id="ARBA00022842"/>
    </source>
</evidence>
<feature type="binding site" evidence="10">
    <location>
        <position position="273"/>
    </location>
    <ligand>
        <name>ATP</name>
        <dbReference type="ChEBI" id="CHEBI:30616"/>
        <note>ligand shared between two neighboring subunits</note>
    </ligand>
</feature>
<dbReference type="PANTHER" id="PTHR11964">
    <property type="entry name" value="S-ADENOSYLMETHIONINE SYNTHETASE"/>
    <property type="match status" value="1"/>
</dbReference>
<comment type="caution">
    <text evidence="16">The sequence shown here is derived from an EMBL/GenBank/DDBJ whole genome shotgun (WGS) entry which is preliminary data.</text>
</comment>
<evidence type="ECO:0000256" key="7">
    <source>
        <dbReference type="ARBA" id="ARBA00022840"/>
    </source>
</evidence>
<dbReference type="EC" id="2.5.1.6" evidence="10"/>
<comment type="pathway">
    <text evidence="1 10">Amino-acid biosynthesis; S-adenosyl-L-methionine biosynthesis; S-adenosyl-L-methionine from L-methionine: step 1/1.</text>
</comment>
<keyword evidence="10" id="KW-0963">Cytoplasm</keyword>
<feature type="binding site" description="in other chain" evidence="10">
    <location>
        <begin position="264"/>
        <end position="265"/>
    </location>
    <ligand>
        <name>ATP</name>
        <dbReference type="ChEBI" id="CHEBI:30616"/>
        <note>ligand shared between two neighboring subunits</note>
    </ligand>
</feature>
<dbReference type="SUPFAM" id="SSF55973">
    <property type="entry name" value="S-adenosylmethionine synthetase"/>
    <property type="match status" value="3"/>
</dbReference>
<evidence type="ECO:0000313" key="16">
    <source>
        <dbReference type="EMBL" id="GBF03293.1"/>
    </source>
</evidence>
<dbReference type="Pfam" id="PF02772">
    <property type="entry name" value="S-AdoMet_synt_M"/>
    <property type="match status" value="1"/>
</dbReference>
<feature type="binding site" description="in other chain" evidence="10">
    <location>
        <position position="304"/>
    </location>
    <ligand>
        <name>L-methionine</name>
        <dbReference type="ChEBI" id="CHEBI:57844"/>
        <note>ligand shared between two neighboring subunits</note>
    </ligand>
</feature>
<feature type="binding site" description="in other chain" evidence="10">
    <location>
        <position position="39"/>
    </location>
    <ligand>
        <name>ATP</name>
        <dbReference type="ChEBI" id="CHEBI:30616"/>
        <note>ligand shared between two neighboring subunits</note>
    </ligand>
</feature>
<feature type="binding site" description="in other chain" evidence="10">
    <location>
        <position position="123"/>
    </location>
    <ligand>
        <name>L-methionine</name>
        <dbReference type="ChEBI" id="CHEBI:57844"/>
        <note>ligand shared between two neighboring subunits</note>
    </ligand>
</feature>
<dbReference type="EMBL" id="BDOR01000026">
    <property type="protein sequence ID" value="GBF03293.1"/>
    <property type="molecule type" value="Genomic_DNA"/>
</dbReference>
<comment type="cofactor">
    <cofactor evidence="10">
        <name>K(+)</name>
        <dbReference type="ChEBI" id="CHEBI:29103"/>
    </cofactor>
    <text evidence="10">Binds 1 potassium ion per subunit.</text>
</comment>
<feature type="binding site" description="in other chain" evidence="10">
    <location>
        <begin position="197"/>
        <end position="199"/>
    </location>
    <ligand>
        <name>ATP</name>
        <dbReference type="ChEBI" id="CHEBI:30616"/>
        <note>ligand shared between two neighboring subunits</note>
    </ligand>
</feature>
<comment type="function">
    <text evidence="10">Catalyzes the formation of S-adenosylmethionine (AdoMet) from methionine and ATP. The overall synthetic reaction is composed of two sequential steps, AdoMet formation and the subsequent tripolyphosphate hydrolysis which occurs prior to release of AdoMet from the enzyme.</text>
</comment>
<dbReference type="InterPro" id="IPR002133">
    <property type="entry name" value="S-AdoMet_synthetase"/>
</dbReference>
<comment type="similarity">
    <text evidence="2 10 12">Belongs to the AdoMet synthase family.</text>
</comment>
<feature type="region of interest" description="Flexible loop" evidence="10">
    <location>
        <begin position="123"/>
        <end position="133"/>
    </location>
</feature>
<keyword evidence="9 10" id="KW-0630">Potassium</keyword>
<dbReference type="InterPro" id="IPR022631">
    <property type="entry name" value="ADOMET_SYNTHASE_CS"/>
</dbReference>
<dbReference type="InterPro" id="IPR022630">
    <property type="entry name" value="S-AdoMet_synt_C"/>
</dbReference>
<feature type="binding site" evidence="10">
    <location>
        <position position="41"/>
    </location>
    <ligand>
        <name>Mg(2+)</name>
        <dbReference type="ChEBI" id="CHEBI:18420"/>
    </ligand>
</feature>
<comment type="catalytic activity">
    <reaction evidence="10">
        <text>L-methionine + ATP + H2O = S-adenosyl-L-methionine + phosphate + diphosphate</text>
        <dbReference type="Rhea" id="RHEA:21080"/>
        <dbReference type="ChEBI" id="CHEBI:15377"/>
        <dbReference type="ChEBI" id="CHEBI:30616"/>
        <dbReference type="ChEBI" id="CHEBI:33019"/>
        <dbReference type="ChEBI" id="CHEBI:43474"/>
        <dbReference type="ChEBI" id="CHEBI:57844"/>
        <dbReference type="ChEBI" id="CHEBI:59789"/>
        <dbReference type="EC" id="2.5.1.6"/>
    </reaction>
</comment>
<evidence type="ECO:0000256" key="1">
    <source>
        <dbReference type="ARBA" id="ARBA00005224"/>
    </source>
</evidence>
<feature type="domain" description="S-adenosylmethionine synthetase N-terminal" evidence="13">
    <location>
        <begin position="28"/>
        <end position="125"/>
    </location>
</feature>
<dbReference type="PROSITE" id="PS00376">
    <property type="entry name" value="ADOMET_SYNTHASE_1"/>
    <property type="match status" value="1"/>
</dbReference>
<feature type="binding site" evidence="10">
    <location>
        <position position="300"/>
    </location>
    <ligand>
        <name>ATP</name>
        <dbReference type="ChEBI" id="CHEBI:30616"/>
        <note>ligand shared between two neighboring subunits</note>
    </ligand>
</feature>
<comment type="subcellular location">
    <subcellularLocation>
        <location evidence="10 11">Cytoplasm</location>
    </subcellularLocation>
</comment>
<comment type="subunit">
    <text evidence="10">Homotetramer; dimer of dimers.</text>
</comment>
<dbReference type="NCBIfam" id="TIGR01034">
    <property type="entry name" value="metK"/>
    <property type="match status" value="1"/>
</dbReference>
<evidence type="ECO:0000256" key="2">
    <source>
        <dbReference type="ARBA" id="ARBA00009685"/>
    </source>
</evidence>
<protein>
    <recommendedName>
        <fullName evidence="10">S-adenosylmethionine synthase</fullName>
        <shortName evidence="10">AdoMet synthase</shortName>
        <ecNumber evidence="10">2.5.1.6</ecNumber>
    </recommendedName>
    <alternativeName>
        <fullName evidence="10">MAT</fullName>
    </alternativeName>
    <alternativeName>
        <fullName evidence="10">Methionine adenosyltransferase</fullName>
    </alternativeName>
</protein>
<evidence type="ECO:0000256" key="4">
    <source>
        <dbReference type="ARBA" id="ARBA00022679"/>
    </source>
</evidence>
<dbReference type="CDD" id="cd18079">
    <property type="entry name" value="S-AdoMet_synt"/>
    <property type="match status" value="1"/>
</dbReference>
<keyword evidence="3 10" id="KW-0554">One-carbon metabolism</keyword>
<evidence type="ECO:0000256" key="10">
    <source>
        <dbReference type="HAMAP-Rule" id="MF_00086"/>
    </source>
</evidence>
<reference evidence="16 17" key="1">
    <citation type="submission" date="2017-04" db="EMBL/GenBank/DDBJ databases">
        <title>In vitro and in silico characterization of Lactobacillus paraplantarum D2-1, a starter culture for soymilk fermentation.</title>
        <authorList>
            <person name="Endo A."/>
            <person name="Sasaki F."/>
            <person name="Maeno S."/>
            <person name="Kanesaki Y."/>
            <person name="Kubota E."/>
            <person name="Torres G.A."/>
            <person name="Tomita S."/>
            <person name="Nakagawa J."/>
        </authorList>
    </citation>
    <scope>NUCLEOTIDE SEQUENCE [LARGE SCALE GENOMIC DNA]</scope>
    <source>
        <strain evidence="16 17">D2-1</strain>
    </source>
</reference>
<sequence length="418" mass="45321">MSVQLEWIGLRCLVTEIIKGEFIVSERHLFTSESVSEGHPDKIADQISDAILDAMLAQDPQARVAVETSVTTGLVLVFGEVSTKAYVDIQKVVRDTIKSIGYVDGQYGFDGDNCAVLVSLDEQSPDIAQGVDDSLETRTGDADPLDQIGAGDQGMMFGYAINETPELMPLPIALSHRLMRKIAALRKDGTIKWLRPDAKAQVTVEYDEANQPQRIDTVVLSTQHDPDVDLDTIRQTVIEQVIKAVLPADLLDDQTKYLVNPTGRFVIGGPQGDAGLTGRKVIVDTYGGFAHHGGGAFSGKDATKVDRSASYAARYIAKNVVAAGLADQVEVQLAYAIGVAEPVSIAVDTVGTGKVSDEALIDAIRQNFDLRPAGIIEMLDLQRPIYRQTAAYGHFGRTDIDLPWEHTDKVDALKVAFE</sequence>
<keyword evidence="17" id="KW-1185">Reference proteome</keyword>
<keyword evidence="8 10" id="KW-0460">Magnesium</keyword>
<proteinExistence type="inferred from homology"/>